<accession>A0A2P6NDM1</accession>
<reference evidence="2 3" key="1">
    <citation type="journal article" date="2018" name="Genome Biol. Evol.">
        <title>Multiple Roots of Fruiting Body Formation in Amoebozoa.</title>
        <authorList>
            <person name="Hillmann F."/>
            <person name="Forbes G."/>
            <person name="Novohradska S."/>
            <person name="Ferling I."/>
            <person name="Riege K."/>
            <person name="Groth M."/>
            <person name="Westermann M."/>
            <person name="Marz M."/>
            <person name="Spaller T."/>
            <person name="Winckler T."/>
            <person name="Schaap P."/>
            <person name="Glockner G."/>
        </authorList>
    </citation>
    <scope>NUCLEOTIDE SEQUENCE [LARGE SCALE GENOMIC DNA]</scope>
    <source>
        <strain evidence="2 3">Jena</strain>
    </source>
</reference>
<dbReference type="AlphaFoldDB" id="A0A2P6NDM1"/>
<comment type="caution">
    <text evidence="2">The sequence shown here is derived from an EMBL/GenBank/DDBJ whole genome shotgun (WGS) entry which is preliminary data.</text>
</comment>
<protein>
    <submittedName>
        <fullName evidence="2">Uncharacterized protein</fullName>
    </submittedName>
</protein>
<evidence type="ECO:0000256" key="1">
    <source>
        <dbReference type="SAM" id="SignalP"/>
    </source>
</evidence>
<dbReference type="EMBL" id="MDYQ01000111">
    <property type="protein sequence ID" value="PRP82063.1"/>
    <property type="molecule type" value="Genomic_DNA"/>
</dbReference>
<sequence length="578" mass="66282">MRAALLLFFYLSLALGDEIIQITPKWNATRSQIDAFQAGLKRMTEGQWMYHWADLSNSVRWMAAGRIDQGELNWFNSLSSNMYAGGGFYMSTDPTDSVSYGTTQIRIWVPANTLLFDGDTSFYCKVKNGTQDDANISQCFNRYYDDSEKSWLGTIVPFIHQYRGDNWRVVHSEILTAKIEPGIGFQRDSPESLRSALRTHKPQIYISYKGIYNELDRIVTAEKDPIEHRDQGANYLLRQFNRIDFHGLLYATARVVTDTAGSYSASEDLELKFLSMQLQRMNDAYSLDHFLSGDGKSLDYVVSTVVYTYKNILGYSTWRDSAQFMGSEANGTHRLTVNQFARMQRNPLLNLESVGQADNGDVLVNIQHVDIFNYTKAYKAGYINQDLYNTLTSYNSTQYRNNPSLARNGNSQLVQGLLKDIFVRHIGKPFPSGTISLYADLLALSPYQNNSDILALGIVQMMAMQNLNKTLHPAIDPKWTLRYHEFGQPLHPVLRSVWFDDAQKSSDLIRESEGEMLRSWYYKYVPSYRDMFFKQACVLPSIFQGRFNFDDGQVKMILDGKYIDLFDSAFPNWRSVDV</sequence>
<evidence type="ECO:0000313" key="2">
    <source>
        <dbReference type="EMBL" id="PRP82063.1"/>
    </source>
</evidence>
<evidence type="ECO:0000313" key="3">
    <source>
        <dbReference type="Proteomes" id="UP000241769"/>
    </source>
</evidence>
<feature type="chain" id="PRO_5015127610" evidence="1">
    <location>
        <begin position="17"/>
        <end position="578"/>
    </location>
</feature>
<dbReference type="Proteomes" id="UP000241769">
    <property type="component" value="Unassembled WGS sequence"/>
</dbReference>
<organism evidence="2 3">
    <name type="scientific">Planoprotostelium fungivorum</name>
    <dbReference type="NCBI Taxonomy" id="1890364"/>
    <lineage>
        <taxon>Eukaryota</taxon>
        <taxon>Amoebozoa</taxon>
        <taxon>Evosea</taxon>
        <taxon>Variosea</taxon>
        <taxon>Cavosteliida</taxon>
        <taxon>Cavosteliaceae</taxon>
        <taxon>Planoprotostelium</taxon>
    </lineage>
</organism>
<dbReference type="InParanoid" id="A0A2P6NDM1"/>
<feature type="signal peptide" evidence="1">
    <location>
        <begin position="1"/>
        <end position="16"/>
    </location>
</feature>
<keyword evidence="3" id="KW-1185">Reference proteome</keyword>
<gene>
    <name evidence="2" type="ORF">PROFUN_03753</name>
</gene>
<proteinExistence type="predicted"/>
<keyword evidence="1" id="KW-0732">Signal</keyword>
<name>A0A2P6NDM1_9EUKA</name>